<comment type="similarity">
    <text evidence="1">Belongs to the GSP E family.</text>
</comment>
<reference evidence="6" key="1">
    <citation type="submission" date="2016-10" db="EMBL/GenBank/DDBJ databases">
        <authorList>
            <person name="Varghese N."/>
            <person name="Submissions S."/>
        </authorList>
    </citation>
    <scope>NUCLEOTIDE SEQUENCE [LARGE SCALE GENOMIC DNA]</scope>
    <source>
        <strain evidence="6">CGMCC 1.3566</strain>
    </source>
</reference>
<evidence type="ECO:0000313" key="5">
    <source>
        <dbReference type="EMBL" id="SET61973.1"/>
    </source>
</evidence>
<protein>
    <submittedName>
        <fullName evidence="5">Competence protein ComGA</fullName>
    </submittedName>
</protein>
<dbReference type="InterPro" id="IPR003593">
    <property type="entry name" value="AAA+_ATPase"/>
</dbReference>
<dbReference type="InterPro" id="IPR027417">
    <property type="entry name" value="P-loop_NTPase"/>
</dbReference>
<dbReference type="STRING" id="237682.SAMN05421676_10695"/>
<feature type="domain" description="Bacterial type II secretion system protein E" evidence="4">
    <location>
        <begin position="204"/>
        <end position="218"/>
    </location>
</feature>
<evidence type="ECO:0000256" key="1">
    <source>
        <dbReference type="ARBA" id="ARBA00006611"/>
    </source>
</evidence>
<keyword evidence="3" id="KW-0067">ATP-binding</keyword>
<dbReference type="AlphaFoldDB" id="A0A1I0FWL5"/>
<gene>
    <name evidence="5" type="ORF">SAMN05421676_10695</name>
</gene>
<proteinExistence type="inferred from homology"/>
<dbReference type="Gene3D" id="3.40.50.300">
    <property type="entry name" value="P-loop containing nucleotide triphosphate hydrolases"/>
    <property type="match status" value="1"/>
</dbReference>
<dbReference type="GO" id="GO:0005524">
    <property type="term" value="F:ATP binding"/>
    <property type="evidence" value="ECO:0007669"/>
    <property type="project" value="UniProtKB-KW"/>
</dbReference>
<dbReference type="PANTHER" id="PTHR30258:SF2">
    <property type="entry name" value="COMG OPERON PROTEIN 1"/>
    <property type="match status" value="1"/>
</dbReference>
<keyword evidence="2" id="KW-0547">Nucleotide-binding</keyword>
<dbReference type="Gene3D" id="3.30.450.90">
    <property type="match status" value="1"/>
</dbReference>
<evidence type="ECO:0000259" key="4">
    <source>
        <dbReference type="PROSITE" id="PS00662"/>
    </source>
</evidence>
<dbReference type="PROSITE" id="PS00662">
    <property type="entry name" value="T2SP_E"/>
    <property type="match status" value="1"/>
</dbReference>
<dbReference type="CDD" id="cd01129">
    <property type="entry name" value="PulE-GspE-like"/>
    <property type="match status" value="1"/>
</dbReference>
<name>A0A1I0FWL5_9BACI</name>
<accession>A0A1I0FWL5</accession>
<dbReference type="OrthoDB" id="9808272at2"/>
<sequence>MEASEYLSQEILNYAISISASDIHFSPLEFQTEVYFRLSGKRKYMFSISQADYQALLTFYKFSTGMDIAEKRKPQNGTLTHHQHQLIYDLRFSTLPVEYSESLAIRILPRQMVPQLEQLFLFPSQAKTLLQWIQQEFGMILFTGPTGSGKTTTMYALLQSLVENRPFQAITLEDPIERELNHILQVQVNEKAGMSYDAGLKAALRHDPDILMIGEIRDKYTAQFAFHAAFTGHLVLSTIHAKNAFGTIFRLLDLGISEADLDQALIGIASQQLLPLKDHLRSTDQKRAAIMELLDQEILTNGIKGISPHQSDRFSSFQYLRRKAYALGFIDEYS</sequence>
<dbReference type="GO" id="GO:0005886">
    <property type="term" value="C:plasma membrane"/>
    <property type="evidence" value="ECO:0007669"/>
    <property type="project" value="TreeGrafter"/>
</dbReference>
<dbReference type="EMBL" id="FOHJ01000006">
    <property type="protein sequence ID" value="SET61973.1"/>
    <property type="molecule type" value="Genomic_DNA"/>
</dbReference>
<evidence type="ECO:0000256" key="3">
    <source>
        <dbReference type="ARBA" id="ARBA00022840"/>
    </source>
</evidence>
<dbReference type="GO" id="GO:0016887">
    <property type="term" value="F:ATP hydrolysis activity"/>
    <property type="evidence" value="ECO:0007669"/>
    <property type="project" value="TreeGrafter"/>
</dbReference>
<dbReference type="InterPro" id="IPR047667">
    <property type="entry name" value="ATPase_ComGA"/>
</dbReference>
<evidence type="ECO:0000256" key="2">
    <source>
        <dbReference type="ARBA" id="ARBA00022741"/>
    </source>
</evidence>
<dbReference type="Pfam" id="PF00437">
    <property type="entry name" value="T2SSE"/>
    <property type="match status" value="1"/>
</dbReference>
<dbReference type="InterPro" id="IPR001482">
    <property type="entry name" value="T2SS/T4SS_dom"/>
</dbReference>
<keyword evidence="6" id="KW-1185">Reference proteome</keyword>
<dbReference type="NCBIfam" id="NF041000">
    <property type="entry name" value="ATPase_ComGA"/>
    <property type="match status" value="1"/>
</dbReference>
<evidence type="ECO:0000313" key="6">
    <source>
        <dbReference type="Proteomes" id="UP000199095"/>
    </source>
</evidence>
<organism evidence="5 6">
    <name type="scientific">Salinibacillus kushneri</name>
    <dbReference type="NCBI Taxonomy" id="237682"/>
    <lineage>
        <taxon>Bacteria</taxon>
        <taxon>Bacillati</taxon>
        <taxon>Bacillota</taxon>
        <taxon>Bacilli</taxon>
        <taxon>Bacillales</taxon>
        <taxon>Bacillaceae</taxon>
        <taxon>Salinibacillus</taxon>
    </lineage>
</organism>
<dbReference type="PANTHER" id="PTHR30258">
    <property type="entry name" value="TYPE II SECRETION SYSTEM PROTEIN GSPE-RELATED"/>
    <property type="match status" value="1"/>
</dbReference>
<dbReference type="SMART" id="SM00382">
    <property type="entry name" value="AAA"/>
    <property type="match status" value="1"/>
</dbReference>
<dbReference type="RefSeq" id="WP_093134988.1">
    <property type="nucleotide sequence ID" value="NZ_FOHJ01000006.1"/>
</dbReference>
<dbReference type="SUPFAM" id="SSF52540">
    <property type="entry name" value="P-loop containing nucleoside triphosphate hydrolases"/>
    <property type="match status" value="1"/>
</dbReference>
<dbReference type="Proteomes" id="UP000199095">
    <property type="component" value="Unassembled WGS sequence"/>
</dbReference>